<feature type="transmembrane region" description="Helical" evidence="8">
    <location>
        <begin position="179"/>
        <end position="202"/>
    </location>
</feature>
<accession>A0ABX3HS16</accession>
<comment type="similarity">
    <text evidence="2">Belongs to the amino acid-polyamine-organocation (APC) superfamily. Spore germination protein (SGP) (TC 2.A.3.9) family.</text>
</comment>
<feature type="transmembrane region" description="Helical" evidence="8">
    <location>
        <begin position="214"/>
        <end position="236"/>
    </location>
</feature>
<keyword evidence="5 8" id="KW-0812">Transmembrane</keyword>
<sequence>MTTTKWQMFRFTVVYLASQSSMFLIPGLLSTSGYQGWIAIIAGCALGMIPLFFTIQVGKIKPGEAWVDFGKEIMGKWLHGAMVFLLLIWCVYFVSFDIENFVLFFGANYLRETPPLFVQIVIGLVIMYTAHLGFSTMVYMTDGLFLVFLFSTALSYYLFIPNADYSMLPALLHYHDPGIAFKDSITTMSWFGGWTVFLFVAPDLKIDNKMQKRLIVAGISVMLTVLAAWLITILNFGPHFGKELQFPYLQLIQSSSHDDLLGNSDPILIGLWSASMFIHSAFLIYVAHKCALYLTKQKAKKVMIPFLTIGSITIAYLYSLNLTQYNKNYNAFGTVIIWLIVECIPVYYFIVAFIRSKISTASK</sequence>
<dbReference type="InterPro" id="IPR004761">
    <property type="entry name" value="Spore_GerAB"/>
</dbReference>
<feature type="transmembrane region" description="Helical" evidence="8">
    <location>
        <begin position="299"/>
        <end position="319"/>
    </location>
</feature>
<keyword evidence="3" id="KW-0813">Transport</keyword>
<evidence type="ECO:0000256" key="3">
    <source>
        <dbReference type="ARBA" id="ARBA00022448"/>
    </source>
</evidence>
<keyword evidence="7 8" id="KW-0472">Membrane</keyword>
<feature type="transmembrane region" description="Helical" evidence="8">
    <location>
        <begin position="267"/>
        <end position="287"/>
    </location>
</feature>
<name>A0ABX3HS16_PAEBO</name>
<evidence type="ECO:0000256" key="4">
    <source>
        <dbReference type="ARBA" id="ARBA00022544"/>
    </source>
</evidence>
<feature type="transmembrane region" description="Helical" evidence="8">
    <location>
        <begin position="116"/>
        <end position="134"/>
    </location>
</feature>
<keyword evidence="10" id="KW-1185">Reference proteome</keyword>
<organism evidence="9 10">
    <name type="scientific">Paenibacillus borealis</name>
    <dbReference type="NCBI Taxonomy" id="160799"/>
    <lineage>
        <taxon>Bacteria</taxon>
        <taxon>Bacillati</taxon>
        <taxon>Bacillota</taxon>
        <taxon>Bacilli</taxon>
        <taxon>Bacillales</taxon>
        <taxon>Paenibacillaceae</taxon>
        <taxon>Paenibacillus</taxon>
    </lineage>
</organism>
<reference evidence="9 10" key="1">
    <citation type="submission" date="2016-10" db="EMBL/GenBank/DDBJ databases">
        <title>Paenibacillus species isolates.</title>
        <authorList>
            <person name="Beno S.M."/>
        </authorList>
    </citation>
    <scope>NUCLEOTIDE SEQUENCE [LARGE SCALE GENOMIC DNA]</scope>
    <source>
        <strain evidence="9 10">FSL H7-0744</strain>
    </source>
</reference>
<gene>
    <name evidence="9" type="ORF">BSK56_03235</name>
</gene>
<evidence type="ECO:0000256" key="2">
    <source>
        <dbReference type="ARBA" id="ARBA00007998"/>
    </source>
</evidence>
<protein>
    <submittedName>
        <fullName evidence="9">Uncharacterized protein</fullName>
    </submittedName>
</protein>
<comment type="caution">
    <text evidence="9">The sequence shown here is derived from an EMBL/GenBank/DDBJ whole genome shotgun (WGS) entry which is preliminary data.</text>
</comment>
<dbReference type="Pfam" id="PF03845">
    <property type="entry name" value="Spore_permease"/>
    <property type="match status" value="1"/>
</dbReference>
<feature type="transmembrane region" description="Helical" evidence="8">
    <location>
        <begin position="141"/>
        <end position="159"/>
    </location>
</feature>
<proteinExistence type="inferred from homology"/>
<evidence type="ECO:0000256" key="1">
    <source>
        <dbReference type="ARBA" id="ARBA00004141"/>
    </source>
</evidence>
<feature type="transmembrane region" description="Helical" evidence="8">
    <location>
        <begin position="12"/>
        <end position="30"/>
    </location>
</feature>
<evidence type="ECO:0000256" key="6">
    <source>
        <dbReference type="ARBA" id="ARBA00022989"/>
    </source>
</evidence>
<evidence type="ECO:0000256" key="8">
    <source>
        <dbReference type="SAM" id="Phobius"/>
    </source>
</evidence>
<feature type="transmembrane region" description="Helical" evidence="8">
    <location>
        <begin position="77"/>
        <end position="96"/>
    </location>
</feature>
<keyword evidence="6 8" id="KW-1133">Transmembrane helix</keyword>
<evidence type="ECO:0000313" key="9">
    <source>
        <dbReference type="EMBL" id="OMD52558.1"/>
    </source>
</evidence>
<dbReference type="Proteomes" id="UP000187412">
    <property type="component" value="Unassembled WGS sequence"/>
</dbReference>
<dbReference type="PANTHER" id="PTHR34975">
    <property type="entry name" value="SPORE GERMINATION PROTEIN A2"/>
    <property type="match status" value="1"/>
</dbReference>
<feature type="transmembrane region" description="Helical" evidence="8">
    <location>
        <begin position="36"/>
        <end position="57"/>
    </location>
</feature>
<evidence type="ECO:0000313" key="10">
    <source>
        <dbReference type="Proteomes" id="UP000187412"/>
    </source>
</evidence>
<dbReference type="EMBL" id="MPTB01000003">
    <property type="protein sequence ID" value="OMD52558.1"/>
    <property type="molecule type" value="Genomic_DNA"/>
</dbReference>
<dbReference type="PANTHER" id="PTHR34975:SF2">
    <property type="entry name" value="SPORE GERMINATION PROTEIN A2"/>
    <property type="match status" value="1"/>
</dbReference>
<keyword evidence="4" id="KW-0309">Germination</keyword>
<comment type="subcellular location">
    <subcellularLocation>
        <location evidence="1">Membrane</location>
        <topology evidence="1">Multi-pass membrane protein</topology>
    </subcellularLocation>
</comment>
<evidence type="ECO:0000256" key="7">
    <source>
        <dbReference type="ARBA" id="ARBA00023136"/>
    </source>
</evidence>
<feature type="transmembrane region" description="Helical" evidence="8">
    <location>
        <begin position="331"/>
        <end position="354"/>
    </location>
</feature>
<evidence type="ECO:0000256" key="5">
    <source>
        <dbReference type="ARBA" id="ARBA00022692"/>
    </source>
</evidence>